<gene>
    <name evidence="2" type="ORF">PYW07_015361</name>
</gene>
<feature type="compositionally biased region" description="Basic and acidic residues" evidence="1">
    <location>
        <begin position="113"/>
        <end position="131"/>
    </location>
</feature>
<evidence type="ECO:0000313" key="3">
    <source>
        <dbReference type="Proteomes" id="UP001231518"/>
    </source>
</evidence>
<proteinExistence type="predicted"/>
<name>A0AAD7YZW0_MYTSE</name>
<dbReference type="EMBL" id="JARGEI010000004">
    <property type="protein sequence ID" value="KAJ8732762.1"/>
    <property type="molecule type" value="Genomic_DNA"/>
</dbReference>
<evidence type="ECO:0000256" key="1">
    <source>
        <dbReference type="SAM" id="MobiDB-lite"/>
    </source>
</evidence>
<accession>A0AAD7YZW0</accession>
<protein>
    <submittedName>
        <fullName evidence="2">Uncharacterized protein</fullName>
    </submittedName>
</protein>
<comment type="caution">
    <text evidence="2">The sequence shown here is derived from an EMBL/GenBank/DDBJ whole genome shotgun (WGS) entry which is preliminary data.</text>
</comment>
<organism evidence="2 3">
    <name type="scientific">Mythimna separata</name>
    <name type="common">Oriental armyworm</name>
    <name type="synonym">Pseudaletia separata</name>
    <dbReference type="NCBI Taxonomy" id="271217"/>
    <lineage>
        <taxon>Eukaryota</taxon>
        <taxon>Metazoa</taxon>
        <taxon>Ecdysozoa</taxon>
        <taxon>Arthropoda</taxon>
        <taxon>Hexapoda</taxon>
        <taxon>Insecta</taxon>
        <taxon>Pterygota</taxon>
        <taxon>Neoptera</taxon>
        <taxon>Endopterygota</taxon>
        <taxon>Lepidoptera</taxon>
        <taxon>Glossata</taxon>
        <taxon>Ditrysia</taxon>
        <taxon>Noctuoidea</taxon>
        <taxon>Noctuidae</taxon>
        <taxon>Noctuinae</taxon>
        <taxon>Hadenini</taxon>
        <taxon>Mythimna</taxon>
    </lineage>
</organism>
<feature type="region of interest" description="Disordered" evidence="1">
    <location>
        <begin position="108"/>
        <end position="131"/>
    </location>
</feature>
<dbReference type="Proteomes" id="UP001231518">
    <property type="component" value="Chromosome 6"/>
</dbReference>
<reference evidence="2" key="1">
    <citation type="submission" date="2023-03" db="EMBL/GenBank/DDBJ databases">
        <title>Chromosome-level genomes of two armyworms, Mythimna separata and Mythimna loreyi, provide insights into the biosynthesis and reception of sex pheromones.</title>
        <authorList>
            <person name="Zhao H."/>
        </authorList>
    </citation>
    <scope>NUCLEOTIDE SEQUENCE</scope>
    <source>
        <strain evidence="2">BeijingLab</strain>
        <tissue evidence="2">Pupa</tissue>
    </source>
</reference>
<dbReference type="AlphaFoldDB" id="A0AAD7YZW0"/>
<sequence length="410" mass="45122">MHVAQQNFPNAVPVQYNCAQCQANRDIYQYFGRLNRGRSSGKDIKEIKDLKEFKDLKEIKSLSELEDLLKNQIKPLKESIRINEEELKKTVRKEEELRRQEEVSRAAAAAKARRQEAEREERERRRQESELAAMRERHLRERVAHISQTAHGQKMLLERTYAYTERISTDNVPAVSVIYSKLFVKFKLSSLFLKKIATMTSRIFLLLAAVVVLEGTCAAPANDASVTGKSVADSQALNDDKDDLKTAASSGYGGDRYSDWGRYPSAQGVTGYGSIDSRYNYGGYGGYDSPYGYNGYDSDPRYGAGYAGNSGYGGYAGSAGYGAGYAGNSGYGSYGVNPGYSGYKGGYGGYGGYGGSGGLNSYYGYNNPLYQGANHLGNGYYNRRPGYGGSIYNSGITPSLVTGYRGYSKK</sequence>
<evidence type="ECO:0000313" key="2">
    <source>
        <dbReference type="EMBL" id="KAJ8732762.1"/>
    </source>
</evidence>
<keyword evidence="3" id="KW-1185">Reference proteome</keyword>